<feature type="transmembrane region" description="Helical" evidence="1">
    <location>
        <begin position="329"/>
        <end position="349"/>
    </location>
</feature>
<proteinExistence type="predicted"/>
<sequence>MTLGLHPGILLVLAIAIFFATHVWMRWPLPLAFIAVAVATALLGDYGVPFRHLVEGGFGFINLVLALFAGAFFGHMMRSSGASEAAAAGLVSLGRGRAVPILLMAGVPLFAVGMFVGLAGVAVLSAGVFAVPALRRIGFDDATTAAFIAVMATAGMIAPPMNVPAMLIADGTNMPWTNVSGALLALSLPMAISGVLWFASRRRKFEPAPHDGAATDWAAMLRGMAPLLVIVAAWVGVRLLGNRVIDPSSPLILILGGLVALPALPKGELRRVTAATFTGTPLLLAAVLVSVGVLVQIMTLTGVRGWIVISTMSLPTPWNYPSLLVGMPLVGGALTSMVTSDVVGVPAAFSFIKQDMILNVAAFSAISAIAEFVAPTSIAAALSCYVVDGGTVGQVFRRAWVPLAVLAACAILMLVFASRLTGILT</sequence>
<keyword evidence="1" id="KW-1133">Transmembrane helix</keyword>
<keyword evidence="1" id="KW-0812">Transmembrane</keyword>
<accession>A0ABT1L9I3</accession>
<keyword evidence="3" id="KW-1185">Reference proteome</keyword>
<dbReference type="Proteomes" id="UP001205890">
    <property type="component" value="Unassembled WGS sequence"/>
</dbReference>
<feature type="transmembrane region" description="Helical" evidence="1">
    <location>
        <begin position="219"/>
        <end position="241"/>
    </location>
</feature>
<feature type="transmembrane region" description="Helical" evidence="1">
    <location>
        <begin position="7"/>
        <end position="25"/>
    </location>
</feature>
<feature type="transmembrane region" description="Helical" evidence="1">
    <location>
        <begin position="60"/>
        <end position="78"/>
    </location>
</feature>
<feature type="transmembrane region" description="Helical" evidence="1">
    <location>
        <begin position="181"/>
        <end position="199"/>
    </location>
</feature>
<feature type="transmembrane region" description="Helical" evidence="1">
    <location>
        <begin position="98"/>
        <end position="131"/>
    </location>
</feature>
<feature type="transmembrane region" description="Helical" evidence="1">
    <location>
        <begin position="247"/>
        <end position="264"/>
    </location>
</feature>
<dbReference type="RefSeq" id="WP_254737301.1">
    <property type="nucleotide sequence ID" value="NZ_JANCLU010000001.1"/>
</dbReference>
<organism evidence="2 3">
    <name type="scientific">Alsobacter ponti</name>
    <dbReference type="NCBI Taxonomy" id="2962936"/>
    <lineage>
        <taxon>Bacteria</taxon>
        <taxon>Pseudomonadati</taxon>
        <taxon>Pseudomonadota</taxon>
        <taxon>Alphaproteobacteria</taxon>
        <taxon>Hyphomicrobiales</taxon>
        <taxon>Alsobacteraceae</taxon>
        <taxon>Alsobacter</taxon>
    </lineage>
</organism>
<feature type="transmembrane region" description="Helical" evidence="1">
    <location>
        <begin position="31"/>
        <end position="48"/>
    </location>
</feature>
<feature type="transmembrane region" description="Helical" evidence="1">
    <location>
        <begin position="399"/>
        <end position="417"/>
    </location>
</feature>
<evidence type="ECO:0000313" key="3">
    <source>
        <dbReference type="Proteomes" id="UP001205890"/>
    </source>
</evidence>
<evidence type="ECO:0000256" key="1">
    <source>
        <dbReference type="SAM" id="Phobius"/>
    </source>
</evidence>
<keyword evidence="1" id="KW-0472">Membrane</keyword>
<gene>
    <name evidence="2" type="ORF">NK718_00170</name>
</gene>
<comment type="caution">
    <text evidence="2">The sequence shown here is derived from an EMBL/GenBank/DDBJ whole genome shotgun (WGS) entry which is preliminary data.</text>
</comment>
<feature type="transmembrane region" description="Helical" evidence="1">
    <location>
        <begin position="143"/>
        <end position="161"/>
    </location>
</feature>
<evidence type="ECO:0008006" key="4">
    <source>
        <dbReference type="Google" id="ProtNLM"/>
    </source>
</evidence>
<feature type="transmembrane region" description="Helical" evidence="1">
    <location>
        <begin position="284"/>
        <end position="309"/>
    </location>
</feature>
<evidence type="ECO:0000313" key="2">
    <source>
        <dbReference type="EMBL" id="MCP8936918.1"/>
    </source>
</evidence>
<feature type="transmembrane region" description="Helical" evidence="1">
    <location>
        <begin position="356"/>
        <end position="379"/>
    </location>
</feature>
<protein>
    <recommendedName>
        <fullName evidence="4">Citrate transporter</fullName>
    </recommendedName>
</protein>
<name>A0ABT1L9I3_9HYPH</name>
<reference evidence="2 3" key="1">
    <citation type="submission" date="2022-07" db="EMBL/GenBank/DDBJ databases">
        <authorList>
            <person name="Li W.-J."/>
            <person name="Deng Q.-Q."/>
        </authorList>
    </citation>
    <scope>NUCLEOTIDE SEQUENCE [LARGE SCALE GENOMIC DNA]</scope>
    <source>
        <strain evidence="2 3">SYSU M60028</strain>
    </source>
</reference>
<dbReference type="EMBL" id="JANCLU010000001">
    <property type="protein sequence ID" value="MCP8936918.1"/>
    <property type="molecule type" value="Genomic_DNA"/>
</dbReference>